<dbReference type="InterPro" id="IPR023346">
    <property type="entry name" value="Lysozyme-like_dom_sf"/>
</dbReference>
<dbReference type="EMBL" id="DPVE01000326">
    <property type="protein sequence ID" value="HCK31787.1"/>
    <property type="molecule type" value="Genomic_DNA"/>
</dbReference>
<proteinExistence type="predicted"/>
<protein>
    <recommendedName>
        <fullName evidence="1">Glycoside hydrolase family 19 catalytic domain-containing protein</fullName>
    </recommendedName>
</protein>
<dbReference type="InterPro" id="IPR000726">
    <property type="entry name" value="Glyco_hydro_19_cat"/>
</dbReference>
<dbReference type="GO" id="GO:0016998">
    <property type="term" value="P:cell wall macromolecule catabolic process"/>
    <property type="evidence" value="ECO:0007669"/>
    <property type="project" value="InterPro"/>
</dbReference>
<evidence type="ECO:0000313" key="2">
    <source>
        <dbReference type="EMBL" id="HCK31787.1"/>
    </source>
</evidence>
<dbReference type="Proteomes" id="UP000263596">
    <property type="component" value="Unassembled WGS sequence"/>
</dbReference>
<gene>
    <name evidence="2" type="ORF">DHW29_17590</name>
</gene>
<name>A0A3D2SQM9_9GAMM</name>
<feature type="domain" description="Glycoside hydrolase family 19 catalytic" evidence="1">
    <location>
        <begin position="43"/>
        <end position="137"/>
    </location>
</feature>
<dbReference type="AlphaFoldDB" id="A0A3D2SQM9"/>
<dbReference type="GO" id="GO:0004568">
    <property type="term" value="F:chitinase activity"/>
    <property type="evidence" value="ECO:0007669"/>
    <property type="project" value="InterPro"/>
</dbReference>
<dbReference type="Gene3D" id="1.10.530.10">
    <property type="match status" value="1"/>
</dbReference>
<dbReference type="Pfam" id="PF00182">
    <property type="entry name" value="Glyco_hydro_19"/>
    <property type="match status" value="1"/>
</dbReference>
<reference evidence="2 3" key="1">
    <citation type="journal article" date="2018" name="Nat. Biotechnol.">
        <title>A standardized bacterial taxonomy based on genome phylogeny substantially revises the tree of life.</title>
        <authorList>
            <person name="Parks D.H."/>
            <person name="Chuvochina M."/>
            <person name="Waite D.W."/>
            <person name="Rinke C."/>
            <person name="Skarshewski A."/>
            <person name="Chaumeil P.A."/>
            <person name="Hugenholtz P."/>
        </authorList>
    </citation>
    <scope>NUCLEOTIDE SEQUENCE [LARGE SCALE GENOMIC DNA]</scope>
    <source>
        <strain evidence="2">UBA9669</strain>
    </source>
</reference>
<organism evidence="2 3">
    <name type="scientific">Acinetobacter ursingii</name>
    <dbReference type="NCBI Taxonomy" id="108980"/>
    <lineage>
        <taxon>Bacteria</taxon>
        <taxon>Pseudomonadati</taxon>
        <taxon>Pseudomonadota</taxon>
        <taxon>Gammaproteobacteria</taxon>
        <taxon>Moraxellales</taxon>
        <taxon>Moraxellaceae</taxon>
        <taxon>Acinetobacter</taxon>
    </lineage>
</organism>
<dbReference type="SUPFAM" id="SSF53955">
    <property type="entry name" value="Lysozyme-like"/>
    <property type="match status" value="1"/>
</dbReference>
<evidence type="ECO:0000259" key="1">
    <source>
        <dbReference type="Pfam" id="PF00182"/>
    </source>
</evidence>
<comment type="caution">
    <text evidence="2">The sequence shown here is derived from an EMBL/GenBank/DDBJ whole genome shotgun (WGS) entry which is preliminary data.</text>
</comment>
<dbReference type="RefSeq" id="WP_049173725.1">
    <property type="nucleotide sequence ID" value="NZ_BKFK01000002.1"/>
</dbReference>
<dbReference type="GO" id="GO:0006032">
    <property type="term" value="P:chitin catabolic process"/>
    <property type="evidence" value="ECO:0007669"/>
    <property type="project" value="InterPro"/>
</dbReference>
<evidence type="ECO:0000313" key="3">
    <source>
        <dbReference type="Proteomes" id="UP000263596"/>
    </source>
</evidence>
<accession>A0A3D2SQM9</accession>
<sequence>MKMTAGGFSILRQKFGSLSQSQVDGINHIVTAIDQDKSISYPQAAYMLATTWHETNRTMQPITEYGKVKYFDKYDVGKLAVRLGNTDLADGDGFKYRGRGFVQITGLDNYQRFSTLLNIDLINNPDLALDPNIAAKIMIIGMKNGMFTGKKLSDYIYQSKKDYISARRIINGTDKALLIAGYADTFEKALRSW</sequence>